<dbReference type="SMART" id="SM00028">
    <property type="entry name" value="TPR"/>
    <property type="match status" value="4"/>
</dbReference>
<reference evidence="8" key="1">
    <citation type="submission" date="2017-04" db="EMBL/GenBank/DDBJ databases">
        <title>Population genomics of picophytoplankton unveils novel chromosome hypervariability.</title>
        <authorList>
            <consortium name="DOE Joint Genome Institute"/>
            <person name="Blanc-Mathieu R."/>
            <person name="Krasovec M."/>
            <person name="Hebrard M."/>
            <person name="Yau S."/>
            <person name="Desgranges E."/>
            <person name="Martin J."/>
            <person name="Schackwitz W."/>
            <person name="Kuo A."/>
            <person name="Salin G."/>
            <person name="Donnadieu C."/>
            <person name="Desdevises Y."/>
            <person name="Sanchez-Ferandin S."/>
            <person name="Moreau H."/>
            <person name="Rivals E."/>
            <person name="Grigoriev I.V."/>
            <person name="Grimsley N."/>
            <person name="Eyre-Walker A."/>
            <person name="Piganeau G."/>
        </authorList>
    </citation>
    <scope>NUCLEOTIDE SEQUENCE [LARGE SCALE GENOMIC DNA]</scope>
    <source>
        <strain evidence="8">RCC 1115</strain>
    </source>
</reference>
<dbReference type="InterPro" id="IPR010491">
    <property type="entry name" value="PRP1_N"/>
</dbReference>
<feature type="region of interest" description="Disordered" evidence="6">
    <location>
        <begin position="666"/>
        <end position="709"/>
    </location>
</feature>
<organism evidence="8">
    <name type="scientific">Ostreococcus tauri</name>
    <name type="common">Marine green alga</name>
    <dbReference type="NCBI Taxonomy" id="70448"/>
    <lineage>
        <taxon>Eukaryota</taxon>
        <taxon>Viridiplantae</taxon>
        <taxon>Chlorophyta</taxon>
        <taxon>Mamiellophyceae</taxon>
        <taxon>Mamiellales</taxon>
        <taxon>Bathycoccaceae</taxon>
        <taxon>Ostreococcus</taxon>
    </lineage>
</organism>
<dbReference type="Pfam" id="PF10462">
    <property type="entry name" value="Peptidase_M66"/>
    <property type="match status" value="1"/>
</dbReference>
<dbReference type="PANTHER" id="PTHR11246:SF1">
    <property type="entry name" value="PRE-MRNA-PROCESSING FACTOR 6"/>
    <property type="match status" value="1"/>
</dbReference>
<dbReference type="EMBL" id="KZ155785">
    <property type="protein sequence ID" value="OUS46077.1"/>
    <property type="molecule type" value="Genomic_DNA"/>
</dbReference>
<feature type="domain" description="Peptidase M66" evidence="7">
    <location>
        <begin position="76"/>
        <end position="184"/>
    </location>
</feature>
<dbReference type="eggNOG" id="KOG0495">
    <property type="taxonomic scope" value="Eukaryota"/>
</dbReference>
<feature type="compositionally biased region" description="Basic and acidic residues" evidence="6">
    <location>
        <begin position="679"/>
        <end position="691"/>
    </location>
</feature>
<dbReference type="SMART" id="SM00386">
    <property type="entry name" value="HAT"/>
    <property type="match status" value="14"/>
</dbReference>
<dbReference type="InterPro" id="IPR019503">
    <property type="entry name" value="Peptidase_M66_dom"/>
</dbReference>
<gene>
    <name evidence="8" type="ORF">BE221DRAFT_206199</name>
</gene>
<keyword evidence="5" id="KW-0539">Nucleus</keyword>
<sequence length="1530" mass="170210">MKRFNMSYVVVPPGRGYDGVTRAAYRINQRDDEANGFDTISIGMGILKKLRKFDGESEIATQYYSPLIYKKSAAKGGGYDVFFHEQGHAAGLPHALDAYNSQSYPYPKGSLQGSAWAYDMHSNKLIDPYKKPCTYNTCPSFFNGYKQDVMQGGHGDQESGQHFGLFSDYNVARIQHYFERRGAIGVTPAGGFAKWDDDAQAWSDATSSVKVVTINEPVVFIYATASCTELSCDSGGALDTSKLWLTQIYPPVTYVGNSTEVVDVDDRAQFERFNYDQATGDERDYCGRGCDFMYKVHFADGTHRTVMIPDGASFRSSPASSISSDATNPLHGDSFISLGCVVRTEGKDVVRVDMLYLPFVWRGVHNRAAQLITSWTKTGGETRPISPVNTVGQPVSTHVASLKMLLPAGKGICSYNVTSAHARQAEELAMSALEGFFQKEVSAPIPPLSGVALACACAGEGPTCDATCKKQVGFRSWELPPSSLSRSSEVQCGCQFKCEDLSGKCQYGFEPASDKCERGKHASKLTKRWHSSQVYYYVDAYDRPLMDIEGAKDMIDDFRYDKTLDEQIKKCRKDPECQRIIFEQAHSRYKTSFKRGICANPCYVKDYWNRVTYIIDMENPWELNITEREAENDMASRAHRPPVGPYGDVPAPAGYVPGLGRGAAGFTTRGDIGPGSEGVIREGDGRDDDGRGTNGADDGLFGRDASTYDDDDAEADEVWAAIEHRMDSRRKEAREAKEREQIVQFREENPNVAETFRELKRGLKDVSYAEWDAIPDIGDYTIKKKKLNAGFAPPPDTLLAKALAEKETVNAAADDGEQDLTAVGEGRGTVLGLKLDRLSDSVTGQTTIDPKGYLTSLGSQKITSAAEISDIKKARLLLKSVINTNPKHAPGWIAAARLEELAGKLQQARTFAQKGCDECPKNEDVWLEAARLNTPENAKAILARGVQSLPNSVTIWIAAAQLEVEDERKRRVLRRALENVPNSVRLWKALVDLSAEDDARVLLARATECCPQHVELWLALARLETAENARKVLNKARETLPREPQIWITAAKLEEANGNGKMVEKIIARAVKSLKSHGVTIHRESWIREAEVAENSDPPSVATCRAIVKATIGEGVEEEDKKRTWKADAEECMKRESAETARAIYAHALDSGFSHKKGLWMKAAMLEKRFGTPDSVDEVLRKAVTFCPNAEILWLMNAKERWLSGDVPRAREILQAAFDANPDSEEIWLAAFKLEFENGESARARILLAKARERLTDSERVWMKSALVEHEAGDAKAERALLNEGIEMFPTFWKLWIMLGQLEEREGRAEEAEQAYEKGTKKCPSAIALWISLSEFELRVQGNASKARIILETARTKNPANERLWLAAVRQERESGNVQIAESYLARAIQECPTSGLLLAESVRMAPRPQRKSKSVDALKRCDNDPYVIAAVAILFWSDRKLDKARSWWNRAVTIAPDIGDHWASYYKFELQTAGDAEAAKVAERCAKADPRHGENWQRVRKRVENWHIGVIDVLKKTASEQDEMAFASK</sequence>
<dbReference type="InterPro" id="IPR019734">
    <property type="entry name" value="TPR_rpt"/>
</dbReference>
<dbReference type="GO" id="GO:0080188">
    <property type="term" value="P:gene silencing by siRNA-directed DNA methylation"/>
    <property type="evidence" value="ECO:0007669"/>
    <property type="project" value="TreeGrafter"/>
</dbReference>
<comment type="subcellular location">
    <subcellularLocation>
        <location evidence="1">Nucleus</location>
    </subcellularLocation>
</comment>
<evidence type="ECO:0000259" key="7">
    <source>
        <dbReference type="PROSITE" id="PS51694"/>
    </source>
</evidence>
<dbReference type="PANTHER" id="PTHR11246">
    <property type="entry name" value="PRE-MRNA SPLICING FACTOR"/>
    <property type="match status" value="1"/>
</dbReference>
<dbReference type="InterPro" id="IPR003107">
    <property type="entry name" value="HAT"/>
</dbReference>
<dbReference type="InterPro" id="IPR045075">
    <property type="entry name" value="Syf1-like"/>
</dbReference>
<dbReference type="Pfam" id="PF06424">
    <property type="entry name" value="PRP1_N"/>
    <property type="match status" value="1"/>
</dbReference>
<dbReference type="InterPro" id="IPR011990">
    <property type="entry name" value="TPR-like_helical_dom_sf"/>
</dbReference>
<evidence type="ECO:0000313" key="8">
    <source>
        <dbReference type="EMBL" id="OUS46077.1"/>
    </source>
</evidence>
<keyword evidence="2" id="KW-0507">mRNA processing</keyword>
<dbReference type="Pfam" id="PF14559">
    <property type="entry name" value="TPR_19"/>
    <property type="match status" value="1"/>
</dbReference>
<name>A0A1Y5IBR6_OSTTA</name>
<dbReference type="GO" id="GO:0071013">
    <property type="term" value="C:catalytic step 2 spliceosome"/>
    <property type="evidence" value="ECO:0007669"/>
    <property type="project" value="TreeGrafter"/>
</dbReference>
<dbReference type="Pfam" id="PF13428">
    <property type="entry name" value="TPR_14"/>
    <property type="match status" value="2"/>
</dbReference>
<evidence type="ECO:0000256" key="3">
    <source>
        <dbReference type="ARBA" id="ARBA00022737"/>
    </source>
</evidence>
<dbReference type="GO" id="GO:0000244">
    <property type="term" value="P:spliceosomal tri-snRNP complex assembly"/>
    <property type="evidence" value="ECO:0007669"/>
    <property type="project" value="TreeGrafter"/>
</dbReference>
<accession>A0A1Y5IBR6</accession>
<dbReference type="FunFam" id="1.25.40.10:FF:000256">
    <property type="entry name" value="Probable pre-mRNA splicing factor prp1"/>
    <property type="match status" value="1"/>
</dbReference>
<evidence type="ECO:0000256" key="6">
    <source>
        <dbReference type="SAM" id="MobiDB-lite"/>
    </source>
</evidence>
<evidence type="ECO:0000256" key="1">
    <source>
        <dbReference type="ARBA" id="ARBA00004123"/>
    </source>
</evidence>
<dbReference type="GO" id="GO:0046540">
    <property type="term" value="C:U4/U6 x U5 tri-snRNP complex"/>
    <property type="evidence" value="ECO:0007669"/>
    <property type="project" value="TreeGrafter"/>
</dbReference>
<dbReference type="Proteomes" id="UP000195557">
    <property type="component" value="Unassembled WGS sequence"/>
</dbReference>
<evidence type="ECO:0000256" key="4">
    <source>
        <dbReference type="ARBA" id="ARBA00023187"/>
    </source>
</evidence>
<keyword evidence="3" id="KW-0677">Repeat</keyword>
<protein>
    <submittedName>
        <fullName evidence="8">Putative pre-mRNA splicing factor</fullName>
    </submittedName>
</protein>
<dbReference type="FunFam" id="1.25.40.10:FF:000384">
    <property type="entry name" value="Probable pre-mRNA splicing factor prp1"/>
    <property type="match status" value="1"/>
</dbReference>
<dbReference type="GO" id="GO:2000636">
    <property type="term" value="P:positive regulation of primary miRNA processing"/>
    <property type="evidence" value="ECO:0007669"/>
    <property type="project" value="TreeGrafter"/>
</dbReference>
<dbReference type="GO" id="GO:0004222">
    <property type="term" value="F:metalloendopeptidase activity"/>
    <property type="evidence" value="ECO:0007669"/>
    <property type="project" value="InterPro"/>
</dbReference>
<dbReference type="SUPFAM" id="SSF48452">
    <property type="entry name" value="TPR-like"/>
    <property type="match status" value="5"/>
</dbReference>
<proteinExistence type="predicted"/>
<evidence type="ECO:0000256" key="5">
    <source>
        <dbReference type="ARBA" id="ARBA00023242"/>
    </source>
</evidence>
<dbReference type="PROSITE" id="PS51694">
    <property type="entry name" value="PEPTIDASE_M66"/>
    <property type="match status" value="1"/>
</dbReference>
<evidence type="ECO:0000256" key="2">
    <source>
        <dbReference type="ARBA" id="ARBA00022664"/>
    </source>
</evidence>
<keyword evidence="4" id="KW-0508">mRNA splicing</keyword>
<dbReference type="Gene3D" id="1.25.40.10">
    <property type="entry name" value="Tetratricopeptide repeat domain"/>
    <property type="match status" value="4"/>
</dbReference>